<feature type="region of interest" description="Disordered" evidence="1">
    <location>
        <begin position="28"/>
        <end position="56"/>
    </location>
</feature>
<feature type="region of interest" description="Disordered" evidence="1">
    <location>
        <begin position="280"/>
        <end position="348"/>
    </location>
</feature>
<organism evidence="2 3">
    <name type="scientific">Lunasporangiospora selenospora</name>
    <dbReference type="NCBI Taxonomy" id="979761"/>
    <lineage>
        <taxon>Eukaryota</taxon>
        <taxon>Fungi</taxon>
        <taxon>Fungi incertae sedis</taxon>
        <taxon>Mucoromycota</taxon>
        <taxon>Mortierellomycotina</taxon>
        <taxon>Mortierellomycetes</taxon>
        <taxon>Mortierellales</taxon>
        <taxon>Mortierellaceae</taxon>
        <taxon>Lunasporangiospora</taxon>
    </lineage>
</organism>
<keyword evidence="3" id="KW-1185">Reference proteome</keyword>
<name>A0A9P6KIB9_9FUNG</name>
<evidence type="ECO:0000256" key="1">
    <source>
        <dbReference type="SAM" id="MobiDB-lite"/>
    </source>
</evidence>
<feature type="region of interest" description="Disordered" evidence="1">
    <location>
        <begin position="68"/>
        <end position="120"/>
    </location>
</feature>
<evidence type="ECO:0000313" key="2">
    <source>
        <dbReference type="EMBL" id="KAF9586584.1"/>
    </source>
</evidence>
<protein>
    <submittedName>
        <fullName evidence="2">Uncharacterized protein</fullName>
    </submittedName>
</protein>
<accession>A0A9P6KIB9</accession>
<reference evidence="2" key="1">
    <citation type="journal article" date="2020" name="Fungal Divers.">
        <title>Resolving the Mortierellaceae phylogeny through synthesis of multi-gene phylogenetics and phylogenomics.</title>
        <authorList>
            <person name="Vandepol N."/>
            <person name="Liber J."/>
            <person name="Desiro A."/>
            <person name="Na H."/>
            <person name="Kennedy M."/>
            <person name="Barry K."/>
            <person name="Grigoriev I.V."/>
            <person name="Miller A.N."/>
            <person name="O'Donnell K."/>
            <person name="Stajich J.E."/>
            <person name="Bonito G."/>
        </authorList>
    </citation>
    <scope>NUCLEOTIDE SEQUENCE</scope>
    <source>
        <strain evidence="2">KOD1015</strain>
    </source>
</reference>
<dbReference type="AlphaFoldDB" id="A0A9P6KIB9"/>
<feature type="non-terminal residue" evidence="2">
    <location>
        <position position="1"/>
    </location>
</feature>
<dbReference type="EMBL" id="JAABOA010000015">
    <property type="protein sequence ID" value="KAF9586584.1"/>
    <property type="molecule type" value="Genomic_DNA"/>
</dbReference>
<gene>
    <name evidence="2" type="ORF">BGW38_001555</name>
</gene>
<feature type="compositionally biased region" description="Acidic residues" evidence="1">
    <location>
        <begin position="73"/>
        <end position="87"/>
    </location>
</feature>
<evidence type="ECO:0000313" key="3">
    <source>
        <dbReference type="Proteomes" id="UP000780801"/>
    </source>
</evidence>
<feature type="compositionally biased region" description="Low complexity" evidence="1">
    <location>
        <begin position="305"/>
        <end position="319"/>
    </location>
</feature>
<sequence>GHQQVERQCRASSANELEHNIVTEGLYAPDSVGSLPSYTEAPPAYGSTSYPSDRGVLPYRRRPFAIVGRYDEDSQDADEESSPEDATDMQSATADRAQECHRPTSRSAVPRASPDSDDEPLGISLSRMLLADRDALQVGAALQSQPTIVMGLGMEAGPVVEPSHPVASRGNSFSTTLNPIGATGDSALFLNSQNARVYPLDHRNSSNGETGEFSPIMSDQALRNAQQIIRNQYELMRADNAQREDEARVAAATSAVAVNAAPIAAAISAPPRVSFSSHVQVLSHPPIQDRRSAPLPRNLVPPKHSTASTQSQSRSQTQQGHVSLPLRHLEHSTSRLATGALNRETERSARGVDDWLKKQYVLQQRALQRGRREN</sequence>
<dbReference type="Proteomes" id="UP000780801">
    <property type="component" value="Unassembled WGS sequence"/>
</dbReference>
<comment type="caution">
    <text evidence="2">The sequence shown here is derived from an EMBL/GenBank/DDBJ whole genome shotgun (WGS) entry which is preliminary data.</text>
</comment>
<proteinExistence type="predicted"/>